<dbReference type="PRINTS" id="PR00463">
    <property type="entry name" value="EP450I"/>
</dbReference>
<organism evidence="6 7">
    <name type="scientific">Colocasia esculenta</name>
    <name type="common">Wild taro</name>
    <name type="synonym">Arum esculentum</name>
    <dbReference type="NCBI Taxonomy" id="4460"/>
    <lineage>
        <taxon>Eukaryota</taxon>
        <taxon>Viridiplantae</taxon>
        <taxon>Streptophyta</taxon>
        <taxon>Embryophyta</taxon>
        <taxon>Tracheophyta</taxon>
        <taxon>Spermatophyta</taxon>
        <taxon>Magnoliopsida</taxon>
        <taxon>Liliopsida</taxon>
        <taxon>Araceae</taxon>
        <taxon>Aroideae</taxon>
        <taxon>Colocasieae</taxon>
        <taxon>Colocasia</taxon>
    </lineage>
</organism>
<proteinExistence type="inferred from homology"/>
<dbReference type="PANTHER" id="PTHR47955:SF15">
    <property type="entry name" value="CYTOCHROME P450 71A2-LIKE"/>
    <property type="match status" value="1"/>
</dbReference>
<feature type="binding site" description="axial binding residue" evidence="4">
    <location>
        <position position="461"/>
    </location>
    <ligand>
        <name>heme</name>
        <dbReference type="ChEBI" id="CHEBI:30413"/>
    </ligand>
    <ligandPart>
        <name>Fe</name>
        <dbReference type="ChEBI" id="CHEBI:18248"/>
    </ligandPart>
</feature>
<comment type="caution">
    <text evidence="6">The sequence shown here is derived from an EMBL/GenBank/DDBJ whole genome shotgun (WGS) entry which is preliminary data.</text>
</comment>
<dbReference type="PANTHER" id="PTHR47955">
    <property type="entry name" value="CYTOCHROME P450 FAMILY 71 PROTEIN"/>
    <property type="match status" value="1"/>
</dbReference>
<dbReference type="InterPro" id="IPR002401">
    <property type="entry name" value="Cyt_P450_E_grp-I"/>
</dbReference>
<evidence type="ECO:0000256" key="1">
    <source>
        <dbReference type="ARBA" id="ARBA00010617"/>
    </source>
</evidence>
<comment type="similarity">
    <text evidence="1 5">Belongs to the cytochrome P450 family.</text>
</comment>
<evidence type="ECO:0000256" key="5">
    <source>
        <dbReference type="RuleBase" id="RU000461"/>
    </source>
</evidence>
<keyword evidence="5" id="KW-0560">Oxidoreductase</keyword>
<keyword evidence="3 4" id="KW-0408">Iron</keyword>
<evidence type="ECO:0000256" key="3">
    <source>
        <dbReference type="ARBA" id="ARBA00023004"/>
    </source>
</evidence>
<sequence length="550" mass="60809">MAQPTELRRWLLQEGSSLQLLCLAFLLPLLLFVVITTCARGDPKKKQPPSPRKLPIIGNLHQLGSLPHRSLRSLSQKHGPLMLLRLGQVPTLVVSSAEAAREAMTTRDLVFATRPPSKAVDVLSYGSKNVTFAPYGEHWRQAKKAAIVHLLGPKKVQSFRGVRAQEVAAMVEGIAWAAASSPTGVVVDLREAFHKFAHALISRVVLGRCSAGDGRNKAFREVIEEAKSAAAGLRFVEAFPSLAWLGTLLRADSKLRKVFKKWDSLLSQVVEEHERRGPEGDEVAAEGDFVDALLSIHRDPAMGFPLSMDHVKGIFVDLVAAGTSTSYTLLDWAMAELVRNPGEMERAQREIREIVIGGKPMATEDDVAQMSYLRAVIKEVLRLHPPVPLLLPRESMEDTQLQGYHVPRKTRLLVNAWAIARDPASWEAPEVFRPDRFLGCQTDFRGSDFEFIPFGAGRRICPGISFFAISGIELALANLLYRFDWALPGAVVVEDFDMDEAPGNTVRRKSGLRLVAIPYNPKLPKCQLIRDIRTPVGCEKNFSGTLVSLT</sequence>
<dbReference type="GO" id="GO:0004497">
    <property type="term" value="F:monooxygenase activity"/>
    <property type="evidence" value="ECO:0007669"/>
    <property type="project" value="UniProtKB-KW"/>
</dbReference>
<dbReference type="GO" id="GO:0005506">
    <property type="term" value="F:iron ion binding"/>
    <property type="evidence" value="ECO:0007669"/>
    <property type="project" value="InterPro"/>
</dbReference>
<dbReference type="CDD" id="cd11072">
    <property type="entry name" value="CYP71-like"/>
    <property type="match status" value="1"/>
</dbReference>
<evidence type="ECO:0000313" key="6">
    <source>
        <dbReference type="EMBL" id="MQL96407.1"/>
    </source>
</evidence>
<evidence type="ECO:0000313" key="7">
    <source>
        <dbReference type="Proteomes" id="UP000652761"/>
    </source>
</evidence>
<dbReference type="Gene3D" id="1.10.630.10">
    <property type="entry name" value="Cytochrome P450"/>
    <property type="match status" value="1"/>
</dbReference>
<dbReference type="GO" id="GO:0016705">
    <property type="term" value="F:oxidoreductase activity, acting on paired donors, with incorporation or reduction of molecular oxygen"/>
    <property type="evidence" value="ECO:0007669"/>
    <property type="project" value="InterPro"/>
</dbReference>
<name>A0A843VQ24_COLES</name>
<dbReference type="InterPro" id="IPR001128">
    <property type="entry name" value="Cyt_P450"/>
</dbReference>
<keyword evidence="5" id="KW-0503">Monooxygenase</keyword>
<dbReference type="SUPFAM" id="SSF48264">
    <property type="entry name" value="Cytochrome P450"/>
    <property type="match status" value="1"/>
</dbReference>
<comment type="cofactor">
    <cofactor evidence="4">
        <name>heme</name>
        <dbReference type="ChEBI" id="CHEBI:30413"/>
    </cofactor>
</comment>
<keyword evidence="7" id="KW-1185">Reference proteome</keyword>
<dbReference type="FunFam" id="1.10.630.10:FF:000011">
    <property type="entry name" value="Cytochrome P450 83B1"/>
    <property type="match status" value="1"/>
</dbReference>
<reference evidence="6" key="1">
    <citation type="submission" date="2017-07" db="EMBL/GenBank/DDBJ databases">
        <title>Taro Niue Genome Assembly and Annotation.</title>
        <authorList>
            <person name="Atibalentja N."/>
            <person name="Keating K."/>
            <person name="Fields C.J."/>
        </authorList>
    </citation>
    <scope>NUCLEOTIDE SEQUENCE</scope>
    <source>
        <strain evidence="6">Niue_2</strain>
        <tissue evidence="6">Leaf</tissue>
    </source>
</reference>
<evidence type="ECO:0000256" key="4">
    <source>
        <dbReference type="PIRSR" id="PIRSR602401-1"/>
    </source>
</evidence>
<dbReference type="Proteomes" id="UP000652761">
    <property type="component" value="Unassembled WGS sequence"/>
</dbReference>
<dbReference type="InterPro" id="IPR017972">
    <property type="entry name" value="Cyt_P450_CS"/>
</dbReference>
<dbReference type="EMBL" id="NMUH01001915">
    <property type="protein sequence ID" value="MQL96407.1"/>
    <property type="molecule type" value="Genomic_DNA"/>
</dbReference>
<gene>
    <name evidence="6" type="ORF">Taro_029085</name>
</gene>
<dbReference type="AlphaFoldDB" id="A0A843VQ24"/>
<keyword evidence="2 4" id="KW-0479">Metal-binding</keyword>
<dbReference type="OrthoDB" id="1470350at2759"/>
<dbReference type="GO" id="GO:0020037">
    <property type="term" value="F:heme binding"/>
    <property type="evidence" value="ECO:0007669"/>
    <property type="project" value="InterPro"/>
</dbReference>
<keyword evidence="4 5" id="KW-0349">Heme</keyword>
<dbReference type="InterPro" id="IPR036396">
    <property type="entry name" value="Cyt_P450_sf"/>
</dbReference>
<dbReference type="PRINTS" id="PR00385">
    <property type="entry name" value="P450"/>
</dbReference>
<evidence type="ECO:0000256" key="2">
    <source>
        <dbReference type="ARBA" id="ARBA00022723"/>
    </source>
</evidence>
<dbReference type="PROSITE" id="PS00086">
    <property type="entry name" value="CYTOCHROME_P450"/>
    <property type="match status" value="1"/>
</dbReference>
<protein>
    <recommendedName>
        <fullName evidence="8">Cytochrome P450 71A1</fullName>
    </recommendedName>
</protein>
<dbReference type="Pfam" id="PF00067">
    <property type="entry name" value="p450"/>
    <property type="match status" value="1"/>
</dbReference>
<accession>A0A843VQ24</accession>
<evidence type="ECO:0008006" key="8">
    <source>
        <dbReference type="Google" id="ProtNLM"/>
    </source>
</evidence>